<evidence type="ECO:0000256" key="11">
    <source>
        <dbReference type="ARBA" id="ARBA00049393"/>
    </source>
</evidence>
<dbReference type="GO" id="GO:0030488">
    <property type="term" value="P:tRNA methylation"/>
    <property type="evidence" value="ECO:0007669"/>
    <property type="project" value="InterPro"/>
</dbReference>
<dbReference type="InterPro" id="IPR007871">
    <property type="entry name" value="Methyltransferase_TRM13"/>
</dbReference>
<dbReference type="PROSITE" id="PS51800">
    <property type="entry name" value="ZF_CHHC_U11_48K"/>
    <property type="match status" value="1"/>
</dbReference>
<dbReference type="PANTHER" id="PTHR12998:SF0">
    <property type="entry name" value="TRNA:M(4)X MODIFICATION ENZYME TRM13 HOMOLOG"/>
    <property type="match status" value="1"/>
</dbReference>
<feature type="non-terminal residue" evidence="15">
    <location>
        <position position="473"/>
    </location>
</feature>
<evidence type="ECO:0000256" key="7">
    <source>
        <dbReference type="ARBA" id="ARBA00022771"/>
    </source>
</evidence>
<keyword evidence="8 12" id="KW-0862">Zinc</keyword>
<keyword evidence="2 12" id="KW-0489">Methyltransferase</keyword>
<evidence type="ECO:0000256" key="5">
    <source>
        <dbReference type="ARBA" id="ARBA00022694"/>
    </source>
</evidence>
<evidence type="ECO:0000256" key="2">
    <source>
        <dbReference type="ARBA" id="ARBA00022603"/>
    </source>
</evidence>
<organism evidence="15 16">
    <name type="scientific">Lymnaea stagnalis</name>
    <name type="common">Great pond snail</name>
    <name type="synonym">Helix stagnalis</name>
    <dbReference type="NCBI Taxonomy" id="6523"/>
    <lineage>
        <taxon>Eukaryota</taxon>
        <taxon>Metazoa</taxon>
        <taxon>Spiralia</taxon>
        <taxon>Lophotrochozoa</taxon>
        <taxon>Mollusca</taxon>
        <taxon>Gastropoda</taxon>
        <taxon>Heterobranchia</taxon>
        <taxon>Euthyneura</taxon>
        <taxon>Panpulmonata</taxon>
        <taxon>Hygrophila</taxon>
        <taxon>Lymnaeoidea</taxon>
        <taxon>Lymnaeidae</taxon>
        <taxon>Lymnaea</taxon>
    </lineage>
</organism>
<evidence type="ECO:0000256" key="9">
    <source>
        <dbReference type="ARBA" id="ARBA00048165"/>
    </source>
</evidence>
<dbReference type="PANTHER" id="PTHR12998">
    <property type="entry name" value="TRNA:M(4)X MODIFICATION ENZYME TRM13 HOMOLOG"/>
    <property type="match status" value="1"/>
</dbReference>
<comment type="caution">
    <text evidence="15">The sequence shown here is derived from an EMBL/GenBank/DDBJ whole genome shotgun (WGS) entry which is preliminary data.</text>
</comment>
<comment type="similarity">
    <text evidence="1 12">Belongs to the methyltransferase TRM13 family.</text>
</comment>
<keyword evidence="7 12" id="KW-0863">Zinc-finger</keyword>
<protein>
    <recommendedName>
        <fullName evidence="12">tRNA:m(4)X modification enzyme TRM13</fullName>
        <ecNumber evidence="12">2.1.1.225</ecNumber>
    </recommendedName>
</protein>
<dbReference type="GO" id="GO:0106050">
    <property type="term" value="F:tRNA 2'-O-methyltransferase activity"/>
    <property type="evidence" value="ECO:0007669"/>
    <property type="project" value="UniProtKB-UniRule"/>
</dbReference>
<comment type="catalytic activity">
    <reaction evidence="10 12">
        <text>cytidine(4) in tRNA(Gly)(GCC) + S-adenosyl-L-methionine = 2'-O-methylcytidine(4) in tRNA(Gly)(GCC) + S-adenosyl-L-homocysteine + H(+)</text>
        <dbReference type="Rhea" id="RHEA:43192"/>
        <dbReference type="Rhea" id="RHEA-COMP:10399"/>
        <dbReference type="Rhea" id="RHEA-COMP:10400"/>
        <dbReference type="ChEBI" id="CHEBI:15378"/>
        <dbReference type="ChEBI" id="CHEBI:57856"/>
        <dbReference type="ChEBI" id="CHEBI:59789"/>
        <dbReference type="ChEBI" id="CHEBI:74495"/>
        <dbReference type="ChEBI" id="CHEBI:82748"/>
        <dbReference type="EC" id="2.1.1.225"/>
    </reaction>
</comment>
<evidence type="ECO:0000259" key="14">
    <source>
        <dbReference type="PROSITE" id="PS51800"/>
    </source>
</evidence>
<keyword evidence="3 12" id="KW-0808">Transferase</keyword>
<keyword evidence="6 12" id="KW-0479">Metal-binding</keyword>
<dbReference type="GO" id="GO:0008270">
    <property type="term" value="F:zinc ion binding"/>
    <property type="evidence" value="ECO:0007669"/>
    <property type="project" value="UniProtKB-KW"/>
</dbReference>
<evidence type="ECO:0000313" key="15">
    <source>
        <dbReference type="EMBL" id="CAL1536840.1"/>
    </source>
</evidence>
<evidence type="ECO:0000256" key="10">
    <source>
        <dbReference type="ARBA" id="ARBA00048635"/>
    </source>
</evidence>
<accession>A0AAV2HRV0</accession>
<evidence type="ECO:0000256" key="1">
    <source>
        <dbReference type="ARBA" id="ARBA00005265"/>
    </source>
</evidence>
<dbReference type="EMBL" id="CAXITT010000241">
    <property type="protein sequence ID" value="CAL1536840.1"/>
    <property type="molecule type" value="Genomic_DNA"/>
</dbReference>
<keyword evidence="16" id="KW-1185">Reference proteome</keyword>
<keyword evidence="4 12" id="KW-0949">S-adenosyl-L-methionine</keyword>
<evidence type="ECO:0000256" key="12">
    <source>
        <dbReference type="RuleBase" id="RU367103"/>
    </source>
</evidence>
<reference evidence="15 16" key="1">
    <citation type="submission" date="2024-04" db="EMBL/GenBank/DDBJ databases">
        <authorList>
            <consortium name="Genoscope - CEA"/>
            <person name="William W."/>
        </authorList>
    </citation>
    <scope>NUCLEOTIDE SEQUENCE [LARGE SCALE GENOMIC DNA]</scope>
</reference>
<feature type="region of interest" description="Disordered" evidence="13">
    <location>
        <begin position="247"/>
        <end position="337"/>
    </location>
</feature>
<evidence type="ECO:0000256" key="13">
    <source>
        <dbReference type="SAM" id="MobiDB-lite"/>
    </source>
</evidence>
<evidence type="ECO:0000256" key="6">
    <source>
        <dbReference type="ARBA" id="ARBA00022723"/>
    </source>
</evidence>
<feature type="compositionally biased region" description="Polar residues" evidence="13">
    <location>
        <begin position="289"/>
        <end position="316"/>
    </location>
</feature>
<dbReference type="Pfam" id="PF05253">
    <property type="entry name" value="zf-U11-48K"/>
    <property type="match status" value="1"/>
</dbReference>
<comment type="catalytic activity">
    <reaction evidence="11 12">
        <text>adenosine(4) in tRNA(His) + S-adenosyl-L-methionine = 2'-O-methyladenosine(4) in tRNA(His) + S-adenosyl-L-homocysteine + H(+)</text>
        <dbReference type="Rhea" id="RHEA:43196"/>
        <dbReference type="Rhea" id="RHEA-COMP:10401"/>
        <dbReference type="Rhea" id="RHEA-COMP:10402"/>
        <dbReference type="ChEBI" id="CHEBI:15378"/>
        <dbReference type="ChEBI" id="CHEBI:57856"/>
        <dbReference type="ChEBI" id="CHEBI:59789"/>
        <dbReference type="ChEBI" id="CHEBI:74411"/>
        <dbReference type="ChEBI" id="CHEBI:74477"/>
        <dbReference type="EC" id="2.1.1.225"/>
    </reaction>
</comment>
<dbReference type="Proteomes" id="UP001497497">
    <property type="component" value="Unassembled WGS sequence"/>
</dbReference>
<name>A0AAV2HRV0_LYMST</name>
<dbReference type="Pfam" id="PF05206">
    <property type="entry name" value="TRM13"/>
    <property type="match status" value="2"/>
</dbReference>
<comment type="function">
    <text evidence="12">tRNA methylase which 2'-O-methylates cytidine(4) in tRNA(Pro) and tRNA(Gly)(GCC), and adenosine(4) in tRNA(His).</text>
</comment>
<evidence type="ECO:0000256" key="8">
    <source>
        <dbReference type="ARBA" id="ARBA00022833"/>
    </source>
</evidence>
<dbReference type="InterPro" id="IPR039044">
    <property type="entry name" value="Trm13"/>
</dbReference>
<feature type="compositionally biased region" description="Basic and acidic residues" evidence="13">
    <location>
        <begin position="264"/>
        <end position="286"/>
    </location>
</feature>
<evidence type="ECO:0000256" key="3">
    <source>
        <dbReference type="ARBA" id="ARBA00022679"/>
    </source>
</evidence>
<evidence type="ECO:0000313" key="16">
    <source>
        <dbReference type="Proteomes" id="UP001497497"/>
    </source>
</evidence>
<comment type="catalytic activity">
    <reaction evidence="9 12">
        <text>cytidine(4) in tRNA(Pro) + S-adenosyl-L-methionine = 2'-O-methylcytidine(4) in tRNA(Pro) + S-adenosyl-L-homocysteine + H(+)</text>
        <dbReference type="Rhea" id="RHEA:32767"/>
        <dbReference type="Rhea" id="RHEA-COMP:10397"/>
        <dbReference type="Rhea" id="RHEA-COMP:10398"/>
        <dbReference type="ChEBI" id="CHEBI:15378"/>
        <dbReference type="ChEBI" id="CHEBI:57856"/>
        <dbReference type="ChEBI" id="CHEBI:59789"/>
        <dbReference type="ChEBI" id="CHEBI:74495"/>
        <dbReference type="ChEBI" id="CHEBI:82748"/>
        <dbReference type="EC" id="2.1.1.225"/>
    </reaction>
</comment>
<proteinExistence type="inferred from homology"/>
<feature type="non-terminal residue" evidence="15">
    <location>
        <position position="1"/>
    </location>
</feature>
<sequence length="473" mass="51890">KRIPCPLNPSHNCYEDDVAKHIKICNVTKIKKATEQAVYFSKGINKGSEVSFEKRKVCVKDLTSSDLASVIDKVNKLCETHVEKIERAVIEHPCVKEEICGPDGGDLTEALELQATRRKELLQQASLIGQLDTLGLLVNKSCFVELGAGKGKLSHWVQKASKNCPDNTFILVERSSVRYKMDSFHKQGGDESSFHRIKLDIEDLYLGRVPEVRNNESVVVVGKHLCGGATDMGIRCAVQTLDTGAHEDLGSTSHPDQLPLSEKCSPEGKVDLASETRLSGEDDARTHCPTISTAHNTHGSSCVSTSTPHHQSSNSRGKPALSSGGFSDGNPHDLSSSEHLAKECVNNSKEFSESGSVRKTDENVVDANKEMCEPPSKTVGKQEPKRLPKGIMIALCCHHQCTWETYLGRDFMDSIGVSPDEFDLLTRLSSWATCSKITAKSAPMDAIQNPKRYKKSENNQRNAAEMMLDQKSG</sequence>
<dbReference type="AlphaFoldDB" id="A0AAV2HRV0"/>
<dbReference type="EC" id="2.1.1.225" evidence="12"/>
<keyword evidence="5 12" id="KW-0819">tRNA processing</keyword>
<feature type="domain" description="CHHC U11-48K-type" evidence="14">
    <location>
        <begin position="2"/>
        <end position="29"/>
    </location>
</feature>
<gene>
    <name evidence="15" type="ORF">GSLYS_00010753001</name>
</gene>
<evidence type="ECO:0000256" key="4">
    <source>
        <dbReference type="ARBA" id="ARBA00022691"/>
    </source>
</evidence>
<feature type="region of interest" description="Disordered" evidence="13">
    <location>
        <begin position="446"/>
        <end position="473"/>
    </location>
</feature>
<dbReference type="InterPro" id="IPR022776">
    <property type="entry name" value="TRM13/UPF0224_CHHC_Znf_dom"/>
</dbReference>